<organism evidence="1 2">
    <name type="scientific">Clostridium botulinum</name>
    <dbReference type="NCBI Taxonomy" id="1491"/>
    <lineage>
        <taxon>Bacteria</taxon>
        <taxon>Bacillati</taxon>
        <taxon>Bacillota</taxon>
        <taxon>Clostridia</taxon>
        <taxon>Eubacteriales</taxon>
        <taxon>Clostridiaceae</taxon>
        <taxon>Clostridium</taxon>
    </lineage>
</organism>
<dbReference type="Proteomes" id="UP000486903">
    <property type="component" value="Unassembled WGS sequence"/>
</dbReference>
<proteinExistence type="predicted"/>
<sequence length="83" mass="9579">MLNDLIKLRLNNISNEYEIKYEEIKQLSQKSNKLLDELKKADPNIADKVDSLIGEFIGTYTRIYFSLGFKDGLILGNEINNLK</sequence>
<comment type="caution">
    <text evidence="1">The sequence shown here is derived from an EMBL/GenBank/DDBJ whole genome shotgun (WGS) entry which is preliminary data.</text>
</comment>
<gene>
    <name evidence="1" type="ORF">FDG31_15675</name>
</gene>
<evidence type="ECO:0000313" key="2">
    <source>
        <dbReference type="Proteomes" id="UP000486903"/>
    </source>
</evidence>
<accession>A0A6B4JI36</accession>
<name>A0A6B4JI36_CLOBO</name>
<dbReference type="EMBL" id="SXFB01000017">
    <property type="protein sequence ID" value="NFV27572.1"/>
    <property type="molecule type" value="Genomic_DNA"/>
</dbReference>
<protein>
    <submittedName>
        <fullName evidence="1">Uncharacterized protein</fullName>
    </submittedName>
</protein>
<evidence type="ECO:0000313" key="1">
    <source>
        <dbReference type="EMBL" id="NFV27572.1"/>
    </source>
</evidence>
<reference evidence="1 2" key="1">
    <citation type="submission" date="2019-04" db="EMBL/GenBank/DDBJ databases">
        <title>Genome sequencing of Clostridium botulinum Groups I-IV and Clostridium butyricum.</title>
        <authorList>
            <person name="Brunt J."/>
            <person name="Van Vliet A.H.M."/>
            <person name="Stringer S.C."/>
            <person name="Carter A.T."/>
            <person name="Peck M.W."/>
        </authorList>
    </citation>
    <scope>NUCLEOTIDE SEQUENCE [LARGE SCALE GENOMIC DNA]</scope>
    <source>
        <strain evidence="1 2">BL81</strain>
    </source>
</reference>
<dbReference type="AlphaFoldDB" id="A0A6B4JI36"/>
<dbReference type="RefSeq" id="WP_003374677.1">
    <property type="nucleotide sequence ID" value="NZ_JACBBA010000001.1"/>
</dbReference>